<organism evidence="1 2">
    <name type="scientific">Diaporthe vaccinii</name>
    <dbReference type="NCBI Taxonomy" id="105482"/>
    <lineage>
        <taxon>Eukaryota</taxon>
        <taxon>Fungi</taxon>
        <taxon>Dikarya</taxon>
        <taxon>Ascomycota</taxon>
        <taxon>Pezizomycotina</taxon>
        <taxon>Sordariomycetes</taxon>
        <taxon>Sordariomycetidae</taxon>
        <taxon>Diaporthales</taxon>
        <taxon>Diaporthaceae</taxon>
        <taxon>Diaporthe</taxon>
        <taxon>Diaporthe eres species complex</taxon>
    </lineage>
</organism>
<proteinExistence type="predicted"/>
<comment type="caution">
    <text evidence="1">The sequence shown here is derived from an EMBL/GenBank/DDBJ whole genome shotgun (WGS) entry which is preliminary data.</text>
</comment>
<dbReference type="EMBL" id="JBAWTH010000076">
    <property type="protein sequence ID" value="KAL2279431.1"/>
    <property type="molecule type" value="Genomic_DNA"/>
</dbReference>
<reference evidence="1 2" key="1">
    <citation type="submission" date="2024-03" db="EMBL/GenBank/DDBJ databases">
        <title>A high-quality draft genome sequence of Diaporthe vaccinii, a causative agent of upright dieback and viscid rot disease in cranberry plants.</title>
        <authorList>
            <person name="Sarrasin M."/>
            <person name="Lang B.F."/>
            <person name="Burger G."/>
        </authorList>
    </citation>
    <scope>NUCLEOTIDE SEQUENCE [LARGE SCALE GENOMIC DNA]</scope>
    <source>
        <strain evidence="1 2">IS7</strain>
    </source>
</reference>
<name>A0ABR4EAT3_9PEZI</name>
<evidence type="ECO:0008006" key="3">
    <source>
        <dbReference type="Google" id="ProtNLM"/>
    </source>
</evidence>
<keyword evidence="2" id="KW-1185">Reference proteome</keyword>
<dbReference type="Proteomes" id="UP001600888">
    <property type="component" value="Unassembled WGS sequence"/>
</dbReference>
<gene>
    <name evidence="1" type="ORF">FJTKL_13497</name>
</gene>
<evidence type="ECO:0000313" key="2">
    <source>
        <dbReference type="Proteomes" id="UP001600888"/>
    </source>
</evidence>
<sequence length="335" mass="37681">MPPIASVGNGNDIQADAAILDDCARDTLEHGNPANMAQPPIADSSLLEALPDELLMECFEHLVCDGYSRTHEPAYHTLTFCSLCLVSKRIDLIARPYLFKKVYINRRGTLIRLYRTIAGDQHLGGQIKAIDLNLHLDMIKLDAAERETLRDDLYKHTGQCRLETPESTRKDCDKIGILCYKLLAQAVNLSSLKMNINPDEDLDIDSDPGDMELEGLCRHENRLAFLNHVSDAIRSTADRQAAVFLPRLKTLTLWCYAGGMSVEAFEPFLDLPSLRTVRSLGDEGNWCCLSPRAEPYEPDLHLPSEWNPSNVSLAYAVMKLFLFISFFIQWKITAI</sequence>
<accession>A0ABR4EAT3</accession>
<evidence type="ECO:0000313" key="1">
    <source>
        <dbReference type="EMBL" id="KAL2279431.1"/>
    </source>
</evidence>
<protein>
    <recommendedName>
        <fullName evidence="3">F-box domain-containing protein</fullName>
    </recommendedName>
</protein>